<reference evidence="9" key="1">
    <citation type="submission" date="2017-10" db="EMBL/GenBank/DDBJ databases">
        <title>Completed PacBio SMRT sequence of Methylosinus trichosporium OB3b reveals presence of a third large plasmid.</title>
        <authorList>
            <person name="Charles T.C."/>
            <person name="Lynch M.D.J."/>
            <person name="Heil J.R."/>
            <person name="Cheng J."/>
        </authorList>
    </citation>
    <scope>NUCLEOTIDE SEQUENCE [LARGE SCALE GENOMIC DNA]</scope>
    <source>
        <strain evidence="9">OB3b</strain>
    </source>
</reference>
<dbReference type="KEGG" id="mtw:CQW49_17995"/>
<protein>
    <submittedName>
        <fullName evidence="8">O-antigen ligase domain-containing protein</fullName>
    </submittedName>
</protein>
<evidence type="ECO:0000256" key="6">
    <source>
        <dbReference type="SAM" id="Phobius"/>
    </source>
</evidence>
<proteinExistence type="predicted"/>
<evidence type="ECO:0000259" key="7">
    <source>
        <dbReference type="Pfam" id="PF04932"/>
    </source>
</evidence>
<keyword evidence="8" id="KW-0436">Ligase</keyword>
<feature type="transmembrane region" description="Helical" evidence="6">
    <location>
        <begin position="187"/>
        <end position="203"/>
    </location>
</feature>
<evidence type="ECO:0000256" key="2">
    <source>
        <dbReference type="ARBA" id="ARBA00022692"/>
    </source>
</evidence>
<evidence type="ECO:0000313" key="9">
    <source>
        <dbReference type="Proteomes" id="UP000230709"/>
    </source>
</evidence>
<dbReference type="PANTHER" id="PTHR37422:SF23">
    <property type="entry name" value="TEICHURONIC ACID BIOSYNTHESIS PROTEIN TUAE"/>
    <property type="match status" value="1"/>
</dbReference>
<dbReference type="InterPro" id="IPR007016">
    <property type="entry name" value="O-antigen_ligase-rel_domated"/>
</dbReference>
<feature type="transmembrane region" description="Helical" evidence="6">
    <location>
        <begin position="55"/>
        <end position="74"/>
    </location>
</feature>
<feature type="transmembrane region" description="Helical" evidence="6">
    <location>
        <begin position="215"/>
        <end position="231"/>
    </location>
</feature>
<keyword evidence="9" id="KW-1185">Reference proteome</keyword>
<accession>A0A2D2D3Y1</accession>
<dbReference type="STRING" id="595536.GCA_000178815_01581"/>
<evidence type="ECO:0000256" key="5">
    <source>
        <dbReference type="SAM" id="MobiDB-lite"/>
    </source>
</evidence>
<feature type="transmembrane region" description="Helical" evidence="6">
    <location>
        <begin position="361"/>
        <end position="379"/>
    </location>
</feature>
<gene>
    <name evidence="8" type="ORF">CQW49_17995</name>
</gene>
<keyword evidence="2 6" id="KW-0812">Transmembrane</keyword>
<feature type="transmembrane region" description="Helical" evidence="6">
    <location>
        <begin position="31"/>
        <end position="48"/>
    </location>
</feature>
<dbReference type="InterPro" id="IPR051533">
    <property type="entry name" value="WaaL-like"/>
</dbReference>
<dbReference type="Proteomes" id="UP000230709">
    <property type="component" value="Chromosome"/>
</dbReference>
<dbReference type="GO" id="GO:0016020">
    <property type="term" value="C:membrane"/>
    <property type="evidence" value="ECO:0007669"/>
    <property type="project" value="UniProtKB-SubCell"/>
</dbReference>
<sequence length="500" mass="53011">MRPIEILSGVAIGAALLMGGATQKGSVSDDFVQLCCLPLLALALHGYLTARVRCGWPLIATLVILATPMLQLIALPPALWMALPGRAAVADTFHSADLTPPWLGVTISQWATTRAVFALLPPVAIFLGVRACAEQERRRLAWIIVAIGLANVFLEVVQIVQGPDSAFRFYAVTNREVGVGFFANRNHAAAFLYSSLLMLVVALPRSAAGGRGYRIAISLGFALTVWLGLMMTGSRSALLIGAVSTVALFALGIWGGIPQLAGARATAGLVGGAFVAVSGALLTAFGLSGILGRFGEDAIISDARWPVARISLRAAEAFFPFGSGLGTFERVYPLFVETSAILPATVNHAHNDLIEIVVETGAAGVMLILGAAVLIVSCGRRGFRERNVEGARVRLAALLVVMMLLAHSLWDYPLRASANAAVFAYCCAILFAVARPDDRGAAELARGGKAEAPRRPWRRPTDPTEGQGPRDVTRSDGVRRRRRITKSGSADGSRVLSEDR</sequence>
<keyword evidence="4 6" id="KW-0472">Membrane</keyword>
<keyword evidence="3 6" id="KW-1133">Transmembrane helix</keyword>
<dbReference type="GO" id="GO:0016874">
    <property type="term" value="F:ligase activity"/>
    <property type="evidence" value="ECO:0007669"/>
    <property type="project" value="UniProtKB-KW"/>
</dbReference>
<feature type="transmembrane region" description="Helical" evidence="6">
    <location>
        <begin position="269"/>
        <end position="291"/>
    </location>
</feature>
<feature type="domain" description="O-antigen ligase-related" evidence="7">
    <location>
        <begin position="222"/>
        <end position="369"/>
    </location>
</feature>
<feature type="region of interest" description="Disordered" evidence="5">
    <location>
        <begin position="444"/>
        <end position="500"/>
    </location>
</feature>
<evidence type="ECO:0000313" key="8">
    <source>
        <dbReference type="EMBL" id="ATQ69559.1"/>
    </source>
</evidence>
<dbReference type="AlphaFoldDB" id="A0A2D2D3Y1"/>
<feature type="compositionally biased region" description="Basic and acidic residues" evidence="5">
    <location>
        <begin position="444"/>
        <end position="462"/>
    </location>
</feature>
<evidence type="ECO:0000256" key="1">
    <source>
        <dbReference type="ARBA" id="ARBA00004141"/>
    </source>
</evidence>
<dbReference type="RefSeq" id="WP_003610240.1">
    <property type="nucleotide sequence ID" value="NZ_ADVE02000001.1"/>
</dbReference>
<feature type="transmembrane region" description="Helical" evidence="6">
    <location>
        <begin position="107"/>
        <end position="128"/>
    </location>
</feature>
<evidence type="ECO:0000256" key="3">
    <source>
        <dbReference type="ARBA" id="ARBA00022989"/>
    </source>
</evidence>
<feature type="transmembrane region" description="Helical" evidence="6">
    <location>
        <begin position="237"/>
        <end position="257"/>
    </location>
</feature>
<name>A0A2D2D3Y1_METT3</name>
<comment type="subcellular location">
    <subcellularLocation>
        <location evidence="1">Membrane</location>
        <topology evidence="1">Multi-pass membrane protein</topology>
    </subcellularLocation>
</comment>
<dbReference type="EMBL" id="CP023737">
    <property type="protein sequence ID" value="ATQ69559.1"/>
    <property type="molecule type" value="Genomic_DNA"/>
</dbReference>
<dbReference type="PANTHER" id="PTHR37422">
    <property type="entry name" value="TEICHURONIC ACID BIOSYNTHESIS PROTEIN TUAE"/>
    <property type="match status" value="1"/>
</dbReference>
<evidence type="ECO:0000256" key="4">
    <source>
        <dbReference type="ARBA" id="ARBA00023136"/>
    </source>
</evidence>
<feature type="transmembrane region" description="Helical" evidence="6">
    <location>
        <begin position="416"/>
        <end position="434"/>
    </location>
</feature>
<feature type="transmembrane region" description="Helical" evidence="6">
    <location>
        <begin position="391"/>
        <end position="410"/>
    </location>
</feature>
<feature type="transmembrane region" description="Helical" evidence="6">
    <location>
        <begin position="140"/>
        <end position="160"/>
    </location>
</feature>
<organism evidence="8 9">
    <name type="scientific">Methylosinus trichosporium (strain ATCC 35070 / NCIMB 11131 / UNIQEM 75 / OB3b)</name>
    <dbReference type="NCBI Taxonomy" id="595536"/>
    <lineage>
        <taxon>Bacteria</taxon>
        <taxon>Pseudomonadati</taxon>
        <taxon>Pseudomonadota</taxon>
        <taxon>Alphaproteobacteria</taxon>
        <taxon>Hyphomicrobiales</taxon>
        <taxon>Methylocystaceae</taxon>
        <taxon>Methylosinus</taxon>
    </lineage>
</organism>
<dbReference type="Pfam" id="PF04932">
    <property type="entry name" value="Wzy_C"/>
    <property type="match status" value="1"/>
</dbReference>